<feature type="domain" description="Uncharacterized protein YyaB-like PH" evidence="2">
    <location>
        <begin position="53"/>
        <end position="127"/>
    </location>
</feature>
<name>A0ABT3I2P2_9FLAO</name>
<keyword evidence="1" id="KW-0812">Transmembrane</keyword>
<keyword evidence="1" id="KW-1133">Transmembrane helix</keyword>
<comment type="caution">
    <text evidence="3">The sequence shown here is derived from an EMBL/GenBank/DDBJ whole genome shotgun (WGS) entry which is preliminary data.</text>
</comment>
<proteinExistence type="predicted"/>
<feature type="transmembrane region" description="Helical" evidence="1">
    <location>
        <begin position="35"/>
        <end position="53"/>
    </location>
</feature>
<dbReference type="Pfam" id="PF06713">
    <property type="entry name" value="bPH_4"/>
    <property type="match status" value="1"/>
</dbReference>
<gene>
    <name evidence="3" type="ORF">OMO38_17500</name>
</gene>
<evidence type="ECO:0000313" key="3">
    <source>
        <dbReference type="EMBL" id="MCW3170327.1"/>
    </source>
</evidence>
<keyword evidence="1" id="KW-0472">Membrane</keyword>
<keyword evidence="4" id="KW-1185">Reference proteome</keyword>
<evidence type="ECO:0000256" key="1">
    <source>
        <dbReference type="SAM" id="Phobius"/>
    </source>
</evidence>
<feature type="transmembrane region" description="Helical" evidence="1">
    <location>
        <begin position="12"/>
        <end position="29"/>
    </location>
</feature>
<protein>
    <submittedName>
        <fullName evidence="3">PH domain-containing protein</fullName>
    </submittedName>
</protein>
<dbReference type="EMBL" id="JAPDHW010000017">
    <property type="protein sequence ID" value="MCW3170327.1"/>
    <property type="molecule type" value="Genomic_DNA"/>
</dbReference>
<dbReference type="InterPro" id="IPR009589">
    <property type="entry name" value="PH_YyaB-like"/>
</dbReference>
<evidence type="ECO:0000259" key="2">
    <source>
        <dbReference type="Pfam" id="PF06713"/>
    </source>
</evidence>
<dbReference type="Proteomes" id="UP001163731">
    <property type="component" value="Unassembled WGS sequence"/>
</dbReference>
<reference evidence="3" key="1">
    <citation type="submission" date="2022-10" db="EMBL/GenBank/DDBJ databases">
        <title>Chryseobacterium babae sp. nov. isolated from the gut of the beetle Oryctes rhinoceros, and Chryseobacterium kimseyorum sp. nov., isolated from a stick insect rearing cage.</title>
        <authorList>
            <person name="Shelomi M."/>
            <person name="Han C.-J."/>
            <person name="Chen W.-M."/>
            <person name="Chen H.-K."/>
            <person name="Liaw S.-J."/>
            <person name="Muhle E."/>
            <person name="Clermont D."/>
        </authorList>
    </citation>
    <scope>NUCLEOTIDE SEQUENCE</scope>
    <source>
        <strain evidence="3">09-1422</strain>
    </source>
</reference>
<organism evidence="3 4">
    <name type="scientific">Chryseobacterium kimseyorum</name>
    <dbReference type="NCBI Taxonomy" id="2984028"/>
    <lineage>
        <taxon>Bacteria</taxon>
        <taxon>Pseudomonadati</taxon>
        <taxon>Bacteroidota</taxon>
        <taxon>Flavobacteriia</taxon>
        <taxon>Flavobacteriales</taxon>
        <taxon>Weeksellaceae</taxon>
        <taxon>Chryseobacterium group</taxon>
        <taxon>Chryseobacterium</taxon>
    </lineage>
</organism>
<evidence type="ECO:0000313" key="4">
    <source>
        <dbReference type="Proteomes" id="UP001163731"/>
    </source>
</evidence>
<sequence length="142" mass="16364">MKNIPARIGWELILPIFLIILLPMSLEAKNGNWEILLVPCGIFALIILMMFTIRYRIDAEFLYVKNSIFGTTKIKVNDIYKIEKTGNLISSPAPSIIGRVEIYFTKGSIIISPKNFDDFENDLLKINPNITIKKKHELENYF</sequence>
<accession>A0ABT3I2P2</accession>
<dbReference type="RefSeq" id="WP_264751479.1">
    <property type="nucleotide sequence ID" value="NZ_JAPDHW010000017.1"/>
</dbReference>